<dbReference type="GO" id="GO:0005737">
    <property type="term" value="C:cytoplasm"/>
    <property type="evidence" value="ECO:0007669"/>
    <property type="project" value="TreeGrafter"/>
</dbReference>
<evidence type="ECO:0000256" key="1">
    <source>
        <dbReference type="ARBA" id="ARBA00008045"/>
    </source>
</evidence>
<evidence type="ECO:0000313" key="5">
    <source>
        <dbReference type="Proteomes" id="UP000018208"/>
    </source>
</evidence>
<dbReference type="PANTHER" id="PTHR20903">
    <property type="entry name" value="PREFOLDIN SUBUNIT 1-RELATED"/>
    <property type="match status" value="1"/>
</dbReference>
<reference evidence="3 4" key="1">
    <citation type="journal article" date="2014" name="PLoS Genet.">
        <title>The Genome of Spironucleus salmonicida Highlights a Fish Pathogen Adapted to Fluctuating Environments.</title>
        <authorList>
            <person name="Xu F."/>
            <person name="Jerlstrom-Hultqvist J."/>
            <person name="Einarsson E."/>
            <person name="Astvaldsson A."/>
            <person name="Svard S.G."/>
            <person name="Andersson J.O."/>
        </authorList>
    </citation>
    <scope>NUCLEOTIDE SEQUENCE</scope>
    <source>
        <strain evidence="4">ATCC 50377</strain>
    </source>
</reference>
<sequence>MDGNFQQEFVNAQSSMLAFMRQQEQLQGQLQQLNAEVKHRDVTLNALNESPSATLYKNAGKAYFVMNTDELKQVMNVNTEKDKKDIQLITGTISYVSGKVKEAESKVEEMIKTAQRGE</sequence>
<dbReference type="GO" id="GO:0016272">
    <property type="term" value="C:prefoldin complex"/>
    <property type="evidence" value="ECO:0007669"/>
    <property type="project" value="InterPro"/>
</dbReference>
<comment type="similarity">
    <text evidence="1">Belongs to the prefoldin subunit beta family.</text>
</comment>
<name>V6LSB8_9EUKA</name>
<dbReference type="AlphaFoldDB" id="V6LSB8"/>
<dbReference type="InterPro" id="IPR009053">
    <property type="entry name" value="Prefoldin"/>
</dbReference>
<protein>
    <submittedName>
        <fullName evidence="4">Prefoldin subunit</fullName>
    </submittedName>
</protein>
<dbReference type="GO" id="GO:0051082">
    <property type="term" value="F:unfolded protein binding"/>
    <property type="evidence" value="ECO:0007669"/>
    <property type="project" value="InterPro"/>
</dbReference>
<dbReference type="PANTHER" id="PTHR20903:SF0">
    <property type="entry name" value="PREFOLDIN SUBUNIT 1"/>
    <property type="match status" value="1"/>
</dbReference>
<evidence type="ECO:0000256" key="2">
    <source>
        <dbReference type="ARBA" id="ARBA00023186"/>
    </source>
</evidence>
<dbReference type="VEuPathDB" id="GiardiaDB:SS50377_27632"/>
<dbReference type="SUPFAM" id="SSF46579">
    <property type="entry name" value="Prefoldin"/>
    <property type="match status" value="1"/>
</dbReference>
<dbReference type="Pfam" id="PF01920">
    <property type="entry name" value="Prefoldin_2"/>
    <property type="match status" value="1"/>
</dbReference>
<proteinExistence type="inferred from homology"/>
<evidence type="ECO:0000313" key="4">
    <source>
        <dbReference type="EMBL" id="KAH0571331.1"/>
    </source>
</evidence>
<dbReference type="Gene3D" id="1.10.287.370">
    <property type="match status" value="1"/>
</dbReference>
<dbReference type="InterPro" id="IPR002777">
    <property type="entry name" value="PFD_beta-like"/>
</dbReference>
<accession>V6LSB8</accession>
<dbReference type="OrthoDB" id="5242628at2759"/>
<reference evidence="4" key="2">
    <citation type="submission" date="2020-12" db="EMBL/GenBank/DDBJ databases">
        <title>New Spironucleus salmonicida genome in near-complete chromosomes.</title>
        <authorList>
            <person name="Xu F."/>
            <person name="Kurt Z."/>
            <person name="Jimenez-Gonzalez A."/>
            <person name="Astvaldsson A."/>
            <person name="Andersson J.O."/>
            <person name="Svard S.G."/>
        </authorList>
    </citation>
    <scope>NUCLEOTIDE SEQUENCE</scope>
    <source>
        <strain evidence="4">ATCC 50377</strain>
    </source>
</reference>
<dbReference type="EMBL" id="AUWU02000007">
    <property type="protein sequence ID" value="KAH0571331.1"/>
    <property type="molecule type" value="Genomic_DNA"/>
</dbReference>
<dbReference type="Proteomes" id="UP000018208">
    <property type="component" value="Unassembled WGS sequence"/>
</dbReference>
<keyword evidence="2" id="KW-0143">Chaperone</keyword>
<evidence type="ECO:0000313" key="3">
    <source>
        <dbReference type="EMBL" id="EST46591.1"/>
    </source>
</evidence>
<organism evidence="3">
    <name type="scientific">Spironucleus salmonicida</name>
    <dbReference type="NCBI Taxonomy" id="348837"/>
    <lineage>
        <taxon>Eukaryota</taxon>
        <taxon>Metamonada</taxon>
        <taxon>Diplomonadida</taxon>
        <taxon>Hexamitidae</taxon>
        <taxon>Hexamitinae</taxon>
        <taxon>Spironucleus</taxon>
    </lineage>
</organism>
<dbReference type="EMBL" id="KI546073">
    <property type="protein sequence ID" value="EST46591.1"/>
    <property type="molecule type" value="Genomic_DNA"/>
</dbReference>
<keyword evidence="5" id="KW-1185">Reference proteome</keyword>
<gene>
    <name evidence="3" type="ORF">SS50377_13395</name>
    <name evidence="4" type="ORF">SS50377_27632</name>
</gene>
<dbReference type="GO" id="GO:0044183">
    <property type="term" value="F:protein folding chaperone"/>
    <property type="evidence" value="ECO:0007669"/>
    <property type="project" value="TreeGrafter"/>
</dbReference>